<dbReference type="GO" id="GO:0004803">
    <property type="term" value="F:transposase activity"/>
    <property type="evidence" value="ECO:0007669"/>
    <property type="project" value="InterPro"/>
</dbReference>
<dbReference type="GO" id="GO:0006313">
    <property type="term" value="P:DNA transposition"/>
    <property type="evidence" value="ECO:0007669"/>
    <property type="project" value="InterPro"/>
</dbReference>
<dbReference type="EMBL" id="LNYV01000013">
    <property type="protein sequence ID" value="KTD58701.1"/>
    <property type="molecule type" value="Genomic_DNA"/>
</dbReference>
<evidence type="ECO:0000259" key="1">
    <source>
        <dbReference type="Pfam" id="PF01526"/>
    </source>
</evidence>
<dbReference type="Proteomes" id="UP000054621">
    <property type="component" value="Unassembled WGS sequence"/>
</dbReference>
<organism evidence="2 3">
    <name type="scientific">Legionella sainthelensi</name>
    <dbReference type="NCBI Taxonomy" id="28087"/>
    <lineage>
        <taxon>Bacteria</taxon>
        <taxon>Pseudomonadati</taxon>
        <taxon>Pseudomonadota</taxon>
        <taxon>Gammaproteobacteria</taxon>
        <taxon>Legionellales</taxon>
        <taxon>Legionellaceae</taxon>
        <taxon>Legionella</taxon>
    </lineage>
</organism>
<dbReference type="Pfam" id="PF01526">
    <property type="entry name" value="DDE_Tnp_Tn3"/>
    <property type="match status" value="1"/>
</dbReference>
<gene>
    <name evidence="2" type="ORF">Lsai_1308</name>
</gene>
<comment type="caution">
    <text evidence="2">The sequence shown here is derived from an EMBL/GenBank/DDBJ whole genome shotgun (WGS) entry which is preliminary data.</text>
</comment>
<dbReference type="STRING" id="28087.Lsai_1308"/>
<reference evidence="2 3" key="1">
    <citation type="submission" date="2015-11" db="EMBL/GenBank/DDBJ databases">
        <title>Genomic analysis of 38 Legionella species identifies large and diverse effector repertoires.</title>
        <authorList>
            <person name="Burstein D."/>
            <person name="Amaro F."/>
            <person name="Zusman T."/>
            <person name="Lifshitz Z."/>
            <person name="Cohen O."/>
            <person name="Gilbert J.A."/>
            <person name="Pupko T."/>
            <person name="Shuman H.A."/>
            <person name="Segal G."/>
        </authorList>
    </citation>
    <scope>NUCLEOTIDE SEQUENCE [LARGE SCALE GENOMIC DNA]</scope>
    <source>
        <strain evidence="2 3">Mt.St.Helens-4</strain>
    </source>
</reference>
<accession>A0A0W0YPA3</accession>
<dbReference type="RefSeq" id="WP_027272049.1">
    <property type="nucleotide sequence ID" value="NZ_CAAAJE010000022.1"/>
</dbReference>
<evidence type="ECO:0000313" key="3">
    <source>
        <dbReference type="Proteomes" id="UP000054621"/>
    </source>
</evidence>
<sequence length="99" mass="11716">MEIINQFFAQSIGLYSLQKYKKLYLTVFSSAERDAIYVIDSLLHNEAITSNFHSTDTHGYIEMVFAVSHLINFTFAPRIKRSCFHEFSQFWKNKSRIRK</sequence>
<proteinExistence type="predicted"/>
<feature type="domain" description="Tn3 transposase DDE" evidence="1">
    <location>
        <begin position="18"/>
        <end position="90"/>
    </location>
</feature>
<evidence type="ECO:0000313" key="2">
    <source>
        <dbReference type="EMBL" id="KTD58701.1"/>
    </source>
</evidence>
<dbReference type="InterPro" id="IPR002513">
    <property type="entry name" value="Tn3_Tnp_DDE_dom"/>
</dbReference>
<dbReference type="PATRIC" id="fig|28087.4.peg.1396"/>
<dbReference type="OrthoDB" id="5292689at2"/>
<name>A0A0W0YPA3_9GAMM</name>
<protein>
    <submittedName>
        <fullName evidence="2">Tn3 transposase DDE domain protein</fullName>
    </submittedName>
</protein>
<dbReference type="AlphaFoldDB" id="A0A0W0YPA3"/>